<dbReference type="EMBL" id="PJQY01002303">
    <property type="protein sequence ID" value="PQP94856.1"/>
    <property type="molecule type" value="Genomic_DNA"/>
</dbReference>
<dbReference type="Proteomes" id="UP000250321">
    <property type="component" value="Unassembled WGS sequence"/>
</dbReference>
<dbReference type="InterPro" id="IPR015300">
    <property type="entry name" value="DNA-bd_pseudobarrel_sf"/>
</dbReference>
<dbReference type="PANTHER" id="PTHR31920">
    <property type="entry name" value="B3 DOMAIN-CONTAINING"/>
    <property type="match status" value="1"/>
</dbReference>
<keyword evidence="3" id="KW-0238">DNA-binding</keyword>
<dbReference type="STRING" id="2094558.A0A314XQX3"/>
<evidence type="ECO:0000256" key="5">
    <source>
        <dbReference type="ARBA" id="ARBA00023242"/>
    </source>
</evidence>
<gene>
    <name evidence="7" type="ORF">Pyn_37254</name>
</gene>
<evidence type="ECO:0000256" key="2">
    <source>
        <dbReference type="ARBA" id="ARBA00023015"/>
    </source>
</evidence>
<feature type="domain" description="TF-B3" evidence="6">
    <location>
        <begin position="56"/>
        <end position="149"/>
    </location>
</feature>
<dbReference type="Gene3D" id="2.40.330.10">
    <property type="entry name" value="DNA-binding pseudobarrel domain"/>
    <property type="match status" value="2"/>
</dbReference>
<evidence type="ECO:0000313" key="7">
    <source>
        <dbReference type="EMBL" id="PQP94856.1"/>
    </source>
</evidence>
<comment type="caution">
    <text evidence="7">The sequence shown here is derived from an EMBL/GenBank/DDBJ whole genome shotgun (WGS) entry which is preliminary data.</text>
</comment>
<keyword evidence="8" id="KW-1185">Reference proteome</keyword>
<feature type="domain" description="TF-B3" evidence="6">
    <location>
        <begin position="239"/>
        <end position="320"/>
    </location>
</feature>
<keyword evidence="2" id="KW-0805">Transcription regulation</keyword>
<keyword evidence="5" id="KW-0539">Nucleus</keyword>
<dbReference type="Pfam" id="PF02362">
    <property type="entry name" value="B3"/>
    <property type="match status" value="2"/>
</dbReference>
<dbReference type="InterPro" id="IPR003340">
    <property type="entry name" value="B3_DNA-bd"/>
</dbReference>
<sequence>MLTHGGRRCCMTEDQHLRGKIAPAHCHKEPSVPVWILLVLVEAQMARKLSKPSLKKQSFFKVLLGDFYQHLRLPPVFIEKLDGQSLPKCALRGPNGKLWTVELKERENGFFFHDGWQGFVRDHCLEIGNFLVFDYDGDSKFDVTIYEPTGCEKDVEAAKRRNGNPVSTVKDEIVDIETENYNKESKSKTINAERTSRKYVMSGKRPANDCVEETSTGSILFKSENSCFIKILTKILYPVTIPKDLAIAEGLVSKKTVKLQDPIGRSWIVKLRIPKSPYLRFNMTKGWAKCCRANQISQGDTIVFEFVKPGVMQIHIYRGSGCSVVLVNPGLKT</sequence>
<dbReference type="PANTHER" id="PTHR31920:SF135">
    <property type="entry name" value="B3 DOMAIN-CONTAINING PROTEIN OS03G0621600-RELATED"/>
    <property type="match status" value="1"/>
</dbReference>
<evidence type="ECO:0000259" key="6">
    <source>
        <dbReference type="PROSITE" id="PS50863"/>
    </source>
</evidence>
<dbReference type="SMART" id="SM01019">
    <property type="entry name" value="B3"/>
    <property type="match status" value="2"/>
</dbReference>
<evidence type="ECO:0000256" key="4">
    <source>
        <dbReference type="ARBA" id="ARBA00023163"/>
    </source>
</evidence>
<keyword evidence="4" id="KW-0804">Transcription</keyword>
<dbReference type="InterPro" id="IPR050655">
    <property type="entry name" value="Plant_B3_domain"/>
</dbReference>
<dbReference type="GO" id="GO:0005634">
    <property type="term" value="C:nucleus"/>
    <property type="evidence" value="ECO:0007669"/>
    <property type="project" value="UniProtKB-SubCell"/>
</dbReference>
<dbReference type="PROSITE" id="PS50863">
    <property type="entry name" value="B3"/>
    <property type="match status" value="2"/>
</dbReference>
<evidence type="ECO:0000256" key="1">
    <source>
        <dbReference type="ARBA" id="ARBA00004123"/>
    </source>
</evidence>
<dbReference type="GO" id="GO:0003677">
    <property type="term" value="F:DNA binding"/>
    <property type="evidence" value="ECO:0007669"/>
    <property type="project" value="UniProtKB-KW"/>
</dbReference>
<dbReference type="SUPFAM" id="SSF101936">
    <property type="entry name" value="DNA-binding pseudobarrel domain"/>
    <property type="match status" value="2"/>
</dbReference>
<accession>A0A314XQX3</accession>
<reference evidence="7 8" key="1">
    <citation type="submission" date="2018-02" db="EMBL/GenBank/DDBJ databases">
        <title>Draft genome of wild Prunus yedoensis var. nudiflora.</title>
        <authorList>
            <person name="Baek S."/>
            <person name="Kim J.-H."/>
            <person name="Choi K."/>
            <person name="Kim G.-B."/>
            <person name="Cho A."/>
            <person name="Jang H."/>
            <person name="Shin C.-H."/>
            <person name="Yu H.-J."/>
            <person name="Mun J.-H."/>
        </authorList>
    </citation>
    <scope>NUCLEOTIDE SEQUENCE [LARGE SCALE GENOMIC DNA]</scope>
    <source>
        <strain evidence="8">cv. Jeju island</strain>
        <tissue evidence="7">Leaf</tissue>
    </source>
</reference>
<protein>
    <submittedName>
        <fullName evidence="7">Putative B3 domain-containing protein</fullName>
    </submittedName>
</protein>
<dbReference type="AlphaFoldDB" id="A0A314XQX3"/>
<comment type="subcellular location">
    <subcellularLocation>
        <location evidence="1">Nucleus</location>
    </subcellularLocation>
</comment>
<evidence type="ECO:0000313" key="8">
    <source>
        <dbReference type="Proteomes" id="UP000250321"/>
    </source>
</evidence>
<organism evidence="7 8">
    <name type="scientific">Prunus yedoensis var. nudiflora</name>
    <dbReference type="NCBI Taxonomy" id="2094558"/>
    <lineage>
        <taxon>Eukaryota</taxon>
        <taxon>Viridiplantae</taxon>
        <taxon>Streptophyta</taxon>
        <taxon>Embryophyta</taxon>
        <taxon>Tracheophyta</taxon>
        <taxon>Spermatophyta</taxon>
        <taxon>Magnoliopsida</taxon>
        <taxon>eudicotyledons</taxon>
        <taxon>Gunneridae</taxon>
        <taxon>Pentapetalae</taxon>
        <taxon>rosids</taxon>
        <taxon>fabids</taxon>
        <taxon>Rosales</taxon>
        <taxon>Rosaceae</taxon>
        <taxon>Amygdaloideae</taxon>
        <taxon>Amygdaleae</taxon>
        <taxon>Prunus</taxon>
    </lineage>
</organism>
<dbReference type="OrthoDB" id="1183279at2759"/>
<dbReference type="CDD" id="cd10017">
    <property type="entry name" value="B3_DNA"/>
    <property type="match status" value="2"/>
</dbReference>
<name>A0A314XQX3_PRUYE</name>
<proteinExistence type="predicted"/>
<evidence type="ECO:0000256" key="3">
    <source>
        <dbReference type="ARBA" id="ARBA00023125"/>
    </source>
</evidence>